<dbReference type="EMBL" id="JAUSQW010000001">
    <property type="protein sequence ID" value="MDP9801447.1"/>
    <property type="molecule type" value="Genomic_DNA"/>
</dbReference>
<gene>
    <name evidence="1" type="ORF">J2S49_001523</name>
</gene>
<comment type="caution">
    <text evidence="1">The sequence shown here is derived from an EMBL/GenBank/DDBJ whole genome shotgun (WGS) entry which is preliminary data.</text>
</comment>
<name>A0ABT9NCK1_9ACTO</name>
<keyword evidence="2" id="KW-1185">Reference proteome</keyword>
<sequence length="39" mass="4098">MSDCLCVMGAGGGKTRRPLLAFTECIYSLSRTTESVVSG</sequence>
<evidence type="ECO:0000313" key="1">
    <source>
        <dbReference type="EMBL" id="MDP9801447.1"/>
    </source>
</evidence>
<evidence type="ECO:0000313" key="2">
    <source>
        <dbReference type="Proteomes" id="UP001235966"/>
    </source>
</evidence>
<protein>
    <submittedName>
        <fullName evidence="1">Uncharacterized protein</fullName>
    </submittedName>
</protein>
<proteinExistence type="predicted"/>
<accession>A0ABT9NCK1</accession>
<dbReference type="Proteomes" id="UP001235966">
    <property type="component" value="Unassembled WGS sequence"/>
</dbReference>
<organism evidence="1 2">
    <name type="scientific">Arcanobacterium wilhelmae</name>
    <dbReference type="NCBI Taxonomy" id="1803177"/>
    <lineage>
        <taxon>Bacteria</taxon>
        <taxon>Bacillati</taxon>
        <taxon>Actinomycetota</taxon>
        <taxon>Actinomycetes</taxon>
        <taxon>Actinomycetales</taxon>
        <taxon>Actinomycetaceae</taxon>
        <taxon>Arcanobacterium</taxon>
    </lineage>
</organism>
<reference evidence="1 2" key="1">
    <citation type="submission" date="2023-07" db="EMBL/GenBank/DDBJ databases">
        <title>Sequencing the genomes of 1000 actinobacteria strains.</title>
        <authorList>
            <person name="Klenk H.-P."/>
        </authorList>
    </citation>
    <scope>NUCLEOTIDE SEQUENCE [LARGE SCALE GENOMIC DNA]</scope>
    <source>
        <strain evidence="1 2">DSM 102162</strain>
    </source>
</reference>